<feature type="non-terminal residue" evidence="5">
    <location>
        <position position="287"/>
    </location>
</feature>
<dbReference type="Proteomes" id="UP000649604">
    <property type="component" value="Unassembled WGS sequence"/>
</dbReference>
<evidence type="ECO:0000256" key="2">
    <source>
        <dbReference type="ARBA" id="ARBA00022884"/>
    </source>
</evidence>
<dbReference type="Pfam" id="PF03483">
    <property type="entry name" value="B3_4"/>
    <property type="match status" value="1"/>
</dbReference>
<dbReference type="Gene3D" id="3.30.56.10">
    <property type="match status" value="1"/>
</dbReference>
<dbReference type="GO" id="GO:0006432">
    <property type="term" value="P:phenylalanyl-tRNA aminoacylation"/>
    <property type="evidence" value="ECO:0007669"/>
    <property type="project" value="InterPro"/>
</dbReference>
<reference evidence="5" key="1">
    <citation type="submission" date="2019-11" db="EMBL/GenBank/DDBJ databases">
        <title>Microbial mats filling the niche in hypersaline microbial mats.</title>
        <authorList>
            <person name="Wong H.L."/>
            <person name="Macleod F.I."/>
            <person name="White R.A. III"/>
            <person name="Burns B.P."/>
        </authorList>
    </citation>
    <scope>NUCLEOTIDE SEQUENCE</scope>
    <source>
        <strain evidence="5">Rbin_158</strain>
    </source>
</reference>
<protein>
    <submittedName>
        <fullName evidence="5">Phenylalanine--tRNA ligase subunit beta</fullName>
    </submittedName>
</protein>
<feature type="domain" description="TRNA-binding" evidence="4">
    <location>
        <begin position="41"/>
        <end position="150"/>
    </location>
</feature>
<dbReference type="PANTHER" id="PTHR10947:SF0">
    <property type="entry name" value="PHENYLALANINE--TRNA LIGASE BETA SUBUNIT"/>
    <property type="match status" value="1"/>
</dbReference>
<evidence type="ECO:0000313" key="6">
    <source>
        <dbReference type="Proteomes" id="UP000649604"/>
    </source>
</evidence>
<dbReference type="InterPro" id="IPR012340">
    <property type="entry name" value="NA-bd_OB-fold"/>
</dbReference>
<dbReference type="InterPro" id="IPR033714">
    <property type="entry name" value="tRNA_bind_bactPheRS"/>
</dbReference>
<name>A0A9D5Q7Y7_9BACT</name>
<dbReference type="InterPro" id="IPR005146">
    <property type="entry name" value="B3/B4_tRNA-bd"/>
</dbReference>
<dbReference type="FunFam" id="2.40.50.140:FF:000045">
    <property type="entry name" value="Phenylalanine--tRNA ligase beta subunit"/>
    <property type="match status" value="1"/>
</dbReference>
<dbReference type="GO" id="GO:0004826">
    <property type="term" value="F:phenylalanine-tRNA ligase activity"/>
    <property type="evidence" value="ECO:0007669"/>
    <property type="project" value="InterPro"/>
</dbReference>
<accession>A0A9D5Q7Y7</accession>
<dbReference type="EMBL" id="WJJP01000570">
    <property type="protein sequence ID" value="MBD3326371.1"/>
    <property type="molecule type" value="Genomic_DNA"/>
</dbReference>
<dbReference type="Gene3D" id="2.40.50.140">
    <property type="entry name" value="Nucleic acid-binding proteins"/>
    <property type="match status" value="1"/>
</dbReference>
<evidence type="ECO:0000313" key="5">
    <source>
        <dbReference type="EMBL" id="MBD3326371.1"/>
    </source>
</evidence>
<dbReference type="AlphaFoldDB" id="A0A9D5Q7Y7"/>
<dbReference type="InterPro" id="IPR002547">
    <property type="entry name" value="tRNA-bd_dom"/>
</dbReference>
<dbReference type="Gene3D" id="3.50.40.10">
    <property type="entry name" value="Phenylalanyl-trna Synthetase, Chain B, domain 3"/>
    <property type="match status" value="1"/>
</dbReference>
<comment type="caution">
    <text evidence="5">The sequence shown here is derived from an EMBL/GenBank/DDBJ whole genome shotgun (WGS) entry which is preliminary data.</text>
</comment>
<dbReference type="SUPFAM" id="SSF50249">
    <property type="entry name" value="Nucleic acid-binding proteins"/>
    <property type="match status" value="1"/>
</dbReference>
<keyword evidence="1 3" id="KW-0820">tRNA-binding</keyword>
<dbReference type="NCBIfam" id="NF045760">
    <property type="entry name" value="YtpR"/>
    <property type="match status" value="1"/>
</dbReference>
<dbReference type="GO" id="GO:0009328">
    <property type="term" value="C:phenylalanine-tRNA ligase complex"/>
    <property type="evidence" value="ECO:0007669"/>
    <property type="project" value="TreeGrafter"/>
</dbReference>
<dbReference type="Pfam" id="PF01588">
    <property type="entry name" value="tRNA_bind"/>
    <property type="match status" value="1"/>
</dbReference>
<keyword evidence="5" id="KW-0436">Ligase</keyword>
<dbReference type="InterPro" id="IPR045060">
    <property type="entry name" value="Phe-tRNA-ligase_IIc_bsu"/>
</dbReference>
<gene>
    <name evidence="5" type="ORF">GF339_17430</name>
</gene>
<dbReference type="CDD" id="cd02796">
    <property type="entry name" value="tRNA_bind_bactPheRS"/>
    <property type="match status" value="1"/>
</dbReference>
<dbReference type="PROSITE" id="PS50886">
    <property type="entry name" value="TRBD"/>
    <property type="match status" value="1"/>
</dbReference>
<dbReference type="SUPFAM" id="SSF56037">
    <property type="entry name" value="PheT/TilS domain"/>
    <property type="match status" value="1"/>
</dbReference>
<evidence type="ECO:0000256" key="1">
    <source>
        <dbReference type="ARBA" id="ARBA00022555"/>
    </source>
</evidence>
<dbReference type="GO" id="GO:0000049">
    <property type="term" value="F:tRNA binding"/>
    <property type="evidence" value="ECO:0007669"/>
    <property type="project" value="UniProtKB-UniRule"/>
</dbReference>
<organism evidence="5 6">
    <name type="scientific">candidate division KSB3 bacterium</name>
    <dbReference type="NCBI Taxonomy" id="2044937"/>
    <lineage>
        <taxon>Bacteria</taxon>
        <taxon>candidate division KSB3</taxon>
    </lineage>
</organism>
<evidence type="ECO:0000259" key="4">
    <source>
        <dbReference type="PROSITE" id="PS50886"/>
    </source>
</evidence>
<proteinExistence type="predicted"/>
<dbReference type="SMART" id="SM00873">
    <property type="entry name" value="B3_4"/>
    <property type="match status" value="1"/>
</dbReference>
<sequence length="287" mass="31196">MKISYRWLQEYVECAQVPIAELADRLTMAGLEVEGIDTQAQQIPAHVVVGEILEVHEHHETLGLYICQVNTGEADPRRIVCGAPNTQTHVKVPVALPGAHLPIGITVQEATIRGIVSQGMICAEDELGLSHDHSGIILLHDDAPVGQPVSATLLGIEDDAVLEIGLTPNRGDCLSHLGVAREVATLLNCPLMMPSTDYPEAEFPISERAAVSIEDPDLCPRYAASVITNVTIGPSPMWLRRRLEAVGIRAINNVVDVTNYVMMELGQPLHAFDLTELEGHQIIVRRA</sequence>
<keyword evidence="2 3" id="KW-0694">RNA-binding</keyword>
<evidence type="ECO:0000256" key="3">
    <source>
        <dbReference type="PROSITE-ProRule" id="PRU00209"/>
    </source>
</evidence>
<dbReference type="PANTHER" id="PTHR10947">
    <property type="entry name" value="PHENYLALANYL-TRNA SYNTHETASE BETA CHAIN AND LEUCINE-RICH REPEAT-CONTAINING PROTEIN 47"/>
    <property type="match status" value="1"/>
</dbReference>
<dbReference type="InterPro" id="IPR020825">
    <property type="entry name" value="Phe-tRNA_synthase-like_B3/B4"/>
</dbReference>